<evidence type="ECO:0000256" key="3">
    <source>
        <dbReference type="SAM" id="Phobius"/>
    </source>
</evidence>
<dbReference type="EMBL" id="CP049742">
    <property type="protein sequence ID" value="QPC46857.1"/>
    <property type="molecule type" value="Genomic_DNA"/>
</dbReference>
<dbReference type="KEGG" id="mcui:G8O30_07730"/>
<reference evidence="4 5" key="1">
    <citation type="submission" date="2019-07" db="EMBL/GenBank/DDBJ databases">
        <title>Genome sequence of 2 isolates from Red Sea Mangroves.</title>
        <authorList>
            <person name="Sefrji F."/>
            <person name="Michoud G."/>
            <person name="Merlino G."/>
            <person name="Daffonchio D."/>
        </authorList>
    </citation>
    <scope>NUCLEOTIDE SEQUENCE [LARGE SCALE GENOMIC DNA]</scope>
    <source>
        <strain evidence="4 5">R1DC41</strain>
    </source>
</reference>
<name>A0A7S8CBF5_9BACI</name>
<dbReference type="PROSITE" id="PS00409">
    <property type="entry name" value="PROKAR_NTER_METHYL"/>
    <property type="match status" value="1"/>
</dbReference>
<evidence type="ECO:0000313" key="5">
    <source>
        <dbReference type="Proteomes" id="UP000593626"/>
    </source>
</evidence>
<dbReference type="AlphaFoldDB" id="A0A7S8CBF5"/>
<gene>
    <name evidence="4" type="ORF">G8O30_07730</name>
</gene>
<keyword evidence="5" id="KW-1185">Reference proteome</keyword>
<dbReference type="InterPro" id="IPR016977">
    <property type="entry name" value="ComGF"/>
</dbReference>
<dbReference type="InterPro" id="IPR012902">
    <property type="entry name" value="N_methyl_site"/>
</dbReference>
<protein>
    <submittedName>
        <fullName evidence="4">ComGF family competence protein</fullName>
    </submittedName>
</protein>
<organism evidence="4 5">
    <name type="scientific">Mangrovibacillus cuniculi</name>
    <dbReference type="NCBI Taxonomy" id="2593652"/>
    <lineage>
        <taxon>Bacteria</taxon>
        <taxon>Bacillati</taxon>
        <taxon>Bacillota</taxon>
        <taxon>Bacilli</taxon>
        <taxon>Bacillales</taxon>
        <taxon>Bacillaceae</taxon>
        <taxon>Mangrovibacillus</taxon>
    </lineage>
</organism>
<keyword evidence="3" id="KW-1133">Transmembrane helix</keyword>
<comment type="subcellular location">
    <subcellularLocation>
        <location evidence="1">Cell surface</location>
    </subcellularLocation>
</comment>
<dbReference type="GO" id="GO:0030420">
    <property type="term" value="P:establishment of competence for transformation"/>
    <property type="evidence" value="ECO:0007669"/>
    <property type="project" value="UniProtKB-KW"/>
</dbReference>
<proteinExistence type="predicted"/>
<keyword evidence="2" id="KW-0178">Competence</keyword>
<evidence type="ECO:0000313" key="4">
    <source>
        <dbReference type="EMBL" id="QPC46857.1"/>
    </source>
</evidence>
<feature type="transmembrane region" description="Helical" evidence="3">
    <location>
        <begin position="43"/>
        <end position="64"/>
    </location>
</feature>
<dbReference type="NCBIfam" id="TIGR02532">
    <property type="entry name" value="IV_pilin_GFxxxE"/>
    <property type="match status" value="1"/>
</dbReference>
<evidence type="ECO:0000256" key="1">
    <source>
        <dbReference type="ARBA" id="ARBA00004241"/>
    </source>
</evidence>
<dbReference type="NCBIfam" id="NF041002">
    <property type="entry name" value="pilin_ComGF"/>
    <property type="match status" value="1"/>
</dbReference>
<dbReference type="Pfam" id="PF15980">
    <property type="entry name" value="ComGF"/>
    <property type="match status" value="1"/>
</dbReference>
<dbReference type="RefSeq" id="WP_239674395.1">
    <property type="nucleotide sequence ID" value="NZ_CP049742.1"/>
</dbReference>
<accession>A0A7S8CBF5</accession>
<dbReference type="Proteomes" id="UP000593626">
    <property type="component" value="Chromosome"/>
</dbReference>
<sequence>MEKPAIPFQFQQQTMAKLKKRVCEQINYRIVWSQKGFTLLESLLSLMLFTFIILLTTICLQWNIQKGEELYNQSYLEWEMFQHYLVDESRRALHIDTLNNQLIMTMKNGDKIKYEKYGNVIRRRVNDKGHEPVLLGINGMIVNRTQGSIELEVSYSLTFYKSIVVRGVD</sequence>
<dbReference type="GO" id="GO:0009986">
    <property type="term" value="C:cell surface"/>
    <property type="evidence" value="ECO:0007669"/>
    <property type="project" value="UniProtKB-SubCell"/>
</dbReference>
<keyword evidence="3" id="KW-0472">Membrane</keyword>
<evidence type="ECO:0000256" key="2">
    <source>
        <dbReference type="ARBA" id="ARBA00023287"/>
    </source>
</evidence>
<keyword evidence="3" id="KW-0812">Transmembrane</keyword>